<proteinExistence type="predicted"/>
<comment type="caution">
    <text evidence="1">The sequence shown here is derived from an EMBL/GenBank/DDBJ whole genome shotgun (WGS) entry which is preliminary data.</text>
</comment>
<keyword evidence="2" id="KW-1185">Reference proteome</keyword>
<protein>
    <submittedName>
        <fullName evidence="1">Uncharacterized protein</fullName>
    </submittedName>
</protein>
<gene>
    <name evidence="1" type="ORF">O1611_g10093</name>
</gene>
<dbReference type="EMBL" id="JAPUUL010003810">
    <property type="protein sequence ID" value="KAJ8121473.1"/>
    <property type="molecule type" value="Genomic_DNA"/>
</dbReference>
<accession>A0ACC2J1Z3</accession>
<sequence>MRTTVLASVLGAVISTVLAAPQNAASHTSAMGQDVATHTSAAPQDAATAVLSSDANKDKDKDIVKISYGQQMQIDDQANHWVVWLHGKDSCPPLAVLGSVTQEPCGQNFTLPSSETLQFAGCDDDNEPHVLLSEGKFVRSCKVRSIKATVHCHGKEHNVIKHGKCINVQ</sequence>
<name>A0ACC2J1Z3_9PEZI</name>
<reference evidence="1" key="1">
    <citation type="submission" date="2022-12" db="EMBL/GenBank/DDBJ databases">
        <title>Genome Sequence of Lasiodiplodia mahajangana.</title>
        <authorList>
            <person name="Buettner E."/>
        </authorList>
    </citation>
    <scope>NUCLEOTIDE SEQUENCE</scope>
    <source>
        <strain evidence="1">VT137</strain>
    </source>
</reference>
<evidence type="ECO:0000313" key="2">
    <source>
        <dbReference type="Proteomes" id="UP001153332"/>
    </source>
</evidence>
<evidence type="ECO:0000313" key="1">
    <source>
        <dbReference type="EMBL" id="KAJ8121473.1"/>
    </source>
</evidence>
<dbReference type="Proteomes" id="UP001153332">
    <property type="component" value="Unassembled WGS sequence"/>
</dbReference>
<organism evidence="1 2">
    <name type="scientific">Lasiodiplodia mahajangana</name>
    <dbReference type="NCBI Taxonomy" id="1108764"/>
    <lineage>
        <taxon>Eukaryota</taxon>
        <taxon>Fungi</taxon>
        <taxon>Dikarya</taxon>
        <taxon>Ascomycota</taxon>
        <taxon>Pezizomycotina</taxon>
        <taxon>Dothideomycetes</taxon>
        <taxon>Dothideomycetes incertae sedis</taxon>
        <taxon>Botryosphaeriales</taxon>
        <taxon>Botryosphaeriaceae</taxon>
        <taxon>Lasiodiplodia</taxon>
    </lineage>
</organism>